<sequence>MREWLINVARSRKPVKYAELMQRFDLWYGTLFTSLKKLGQACVATNEPVITALVVDKDTGRCSKEFKEVFGITDDEAERERCYAYWSSTEPKAVPAVPQGEADNGIMLRAGEVNDDGLEEGVARFMSVEVRQQQAAFRKAVFLAFRGRCAVSRCDVPEALEAAHLVGRDWRAGHNRAADGILLRRDLHTLYDQGLLDLSDGIACFSPRVLHHYQDLEGCEVALRL</sequence>
<proteinExistence type="predicted"/>
<keyword evidence="2" id="KW-0540">Nuclease</keyword>
<evidence type="ECO:0000313" key="2">
    <source>
        <dbReference type="EMBL" id="KAA6123184.1"/>
    </source>
</evidence>
<dbReference type="EMBL" id="VWRN01000035">
    <property type="protein sequence ID" value="KAA6123184.1"/>
    <property type="molecule type" value="Genomic_DNA"/>
</dbReference>
<keyword evidence="2" id="KW-0378">Hydrolase</keyword>
<feature type="domain" description="HNH nuclease" evidence="1">
    <location>
        <begin position="149"/>
        <end position="196"/>
    </location>
</feature>
<dbReference type="GO" id="GO:0004519">
    <property type="term" value="F:endonuclease activity"/>
    <property type="evidence" value="ECO:0007669"/>
    <property type="project" value="UniProtKB-KW"/>
</dbReference>
<accession>A0A5M8AQY5</accession>
<dbReference type="Proteomes" id="UP000324324">
    <property type="component" value="Unassembled WGS sequence"/>
</dbReference>
<evidence type="ECO:0000313" key="3">
    <source>
        <dbReference type="Proteomes" id="UP000324324"/>
    </source>
</evidence>
<organism evidence="2 3">
    <name type="scientific">Cupriavidus cauae</name>
    <dbReference type="NCBI Taxonomy" id="2608999"/>
    <lineage>
        <taxon>Bacteria</taxon>
        <taxon>Pseudomonadati</taxon>
        <taxon>Pseudomonadota</taxon>
        <taxon>Betaproteobacteria</taxon>
        <taxon>Burkholderiales</taxon>
        <taxon>Burkholderiaceae</taxon>
        <taxon>Cupriavidus</taxon>
    </lineage>
</organism>
<dbReference type="Pfam" id="PF13391">
    <property type="entry name" value="HNH_2"/>
    <property type="match status" value="1"/>
</dbReference>
<name>A0A5M8AQY5_9BURK</name>
<gene>
    <name evidence="2" type="ORF">F1599_14670</name>
</gene>
<reference evidence="2 3" key="1">
    <citation type="submission" date="2019-09" db="EMBL/GenBank/DDBJ databases">
        <title>Isolation of a novel species in the genus Cupriavidus from patients with sepsis using whole genome sequencing.</title>
        <authorList>
            <person name="Kweon O.J."/>
            <person name="Lee M.-K."/>
        </authorList>
    </citation>
    <scope>NUCLEOTIDE SEQUENCE [LARGE SCALE GENOMIC DNA]</scope>
    <source>
        <strain evidence="2 3">MKL-01</strain>
    </source>
</reference>
<keyword evidence="3" id="KW-1185">Reference proteome</keyword>
<dbReference type="AlphaFoldDB" id="A0A5M8AQY5"/>
<keyword evidence="2" id="KW-0255">Endonuclease</keyword>
<protein>
    <submittedName>
        <fullName evidence="2">HNH endonuclease</fullName>
    </submittedName>
</protein>
<evidence type="ECO:0000259" key="1">
    <source>
        <dbReference type="Pfam" id="PF13391"/>
    </source>
</evidence>
<comment type="caution">
    <text evidence="2">The sequence shown here is derived from an EMBL/GenBank/DDBJ whole genome shotgun (WGS) entry which is preliminary data.</text>
</comment>
<dbReference type="InterPro" id="IPR003615">
    <property type="entry name" value="HNH_nuc"/>
</dbReference>